<evidence type="ECO:0000256" key="7">
    <source>
        <dbReference type="ARBA" id="ARBA00047899"/>
    </source>
</evidence>
<comment type="caution">
    <text evidence="10">The sequence shown here is derived from an EMBL/GenBank/DDBJ whole genome shotgun (WGS) entry which is preliminary data.</text>
</comment>
<dbReference type="Gene3D" id="1.25.10.10">
    <property type="entry name" value="Leucine-rich Repeat Variant"/>
    <property type="match status" value="1"/>
</dbReference>
<dbReference type="SUPFAM" id="SSF48371">
    <property type="entry name" value="ARM repeat"/>
    <property type="match status" value="1"/>
</dbReference>
<dbReference type="EC" id="2.7.11.1" evidence="1"/>
<keyword evidence="4" id="KW-0547">Nucleotide-binding</keyword>
<sequence length="658" mass="72280">MEKIEGYEVKKRLGKGAQGSVFLVEHENAKNGEKFVLKKVECNDESEANKAFKEAMALQELKHPYICGYKEFFVTWDKKESAMFVCIVMDHYANGDLDKVLKQKRAKKEPIEELIIKKWLGQMVEALVFVHKKKVIHRDLKPSNIFMKDDLGISLGDFGVATIMGDARTKTRTTVGSMNWMAPEVLERPYDERSDVWSAGCITLETATCGILDSQQQSGLLFEIKNNPQPLEETLEKITQAGYSQDLASVIRTMLRRNFKQRPTAKDLLDLPYIKDCLTLIKSELAERQPRIGSSIPKKPVPKGNGTDAVIKYLQENGPNEVSVQSALEYLVEITKEEGTVISKDGKKTITKAMRDHIKCVEVQIAGCNIINNLIVTAEQDDILYTNEIIPVIPLAMKSHSGSSQLQQSACAALMALSADEGAAEVIGNVGGVQDVLSAMRTFPRNSELCATCCNAIWSLSVTEGNAKIVTEEKGLQDVCNAMSNHSDNGDLIEAAAAALLSLSMEDDNMELVSDLDCVGLLIAGIEAHIGDAKVVKNACMALASLVEPDEESAFKVLSNNEVSGIPIVMKAYESHKDNAEVVENICTLFMELVEYEDIADDMAHLGVGSDLLSDVHKRYKDNRDVMAPCEAALTKLGGGKASNRPTSARNRPKSVAK</sequence>
<evidence type="ECO:0000313" key="10">
    <source>
        <dbReference type="EMBL" id="CAH1787301.1"/>
    </source>
</evidence>
<dbReference type="GO" id="GO:0005524">
    <property type="term" value="F:ATP binding"/>
    <property type="evidence" value="ECO:0007669"/>
    <property type="project" value="UniProtKB-KW"/>
</dbReference>
<evidence type="ECO:0000313" key="11">
    <source>
        <dbReference type="Proteomes" id="UP000749559"/>
    </source>
</evidence>
<dbReference type="Gene3D" id="1.10.510.10">
    <property type="entry name" value="Transferase(Phosphotransferase) domain 1"/>
    <property type="match status" value="1"/>
</dbReference>
<dbReference type="InterPro" id="IPR056597">
    <property type="entry name" value="ARM_LRRK2"/>
</dbReference>
<dbReference type="OrthoDB" id="248923at2759"/>
<evidence type="ECO:0000256" key="5">
    <source>
        <dbReference type="ARBA" id="ARBA00022777"/>
    </source>
</evidence>
<comment type="catalytic activity">
    <reaction evidence="7">
        <text>L-threonyl-[protein] + ATP = O-phospho-L-threonyl-[protein] + ADP + H(+)</text>
        <dbReference type="Rhea" id="RHEA:46608"/>
        <dbReference type="Rhea" id="RHEA-COMP:11060"/>
        <dbReference type="Rhea" id="RHEA-COMP:11605"/>
        <dbReference type="ChEBI" id="CHEBI:15378"/>
        <dbReference type="ChEBI" id="CHEBI:30013"/>
        <dbReference type="ChEBI" id="CHEBI:30616"/>
        <dbReference type="ChEBI" id="CHEBI:61977"/>
        <dbReference type="ChEBI" id="CHEBI:456216"/>
        <dbReference type="EC" id="2.7.11.1"/>
    </reaction>
</comment>
<dbReference type="InterPro" id="IPR011009">
    <property type="entry name" value="Kinase-like_dom_sf"/>
</dbReference>
<feature type="domain" description="Protein kinase" evidence="9">
    <location>
        <begin position="7"/>
        <end position="274"/>
    </location>
</feature>
<keyword evidence="6" id="KW-0067">ATP-binding</keyword>
<keyword evidence="5" id="KW-0418">Kinase</keyword>
<dbReference type="Proteomes" id="UP000749559">
    <property type="component" value="Unassembled WGS sequence"/>
</dbReference>
<dbReference type="InterPro" id="IPR016024">
    <property type="entry name" value="ARM-type_fold"/>
</dbReference>
<dbReference type="InterPro" id="IPR008271">
    <property type="entry name" value="Ser/Thr_kinase_AS"/>
</dbReference>
<organism evidence="10 11">
    <name type="scientific">Owenia fusiformis</name>
    <name type="common">Polychaete worm</name>
    <dbReference type="NCBI Taxonomy" id="6347"/>
    <lineage>
        <taxon>Eukaryota</taxon>
        <taxon>Metazoa</taxon>
        <taxon>Spiralia</taxon>
        <taxon>Lophotrochozoa</taxon>
        <taxon>Annelida</taxon>
        <taxon>Polychaeta</taxon>
        <taxon>Sedentaria</taxon>
        <taxon>Canalipalpata</taxon>
        <taxon>Sabellida</taxon>
        <taxon>Oweniida</taxon>
        <taxon>Oweniidae</taxon>
        <taxon>Owenia</taxon>
    </lineage>
</organism>
<protein>
    <recommendedName>
        <fullName evidence="1">non-specific serine/threonine protein kinase</fullName>
        <ecNumber evidence="1">2.7.11.1</ecNumber>
    </recommendedName>
</protein>
<dbReference type="PANTHER" id="PTHR24363">
    <property type="entry name" value="SERINE/THREONINE PROTEIN KINASE"/>
    <property type="match status" value="1"/>
</dbReference>
<evidence type="ECO:0000256" key="1">
    <source>
        <dbReference type="ARBA" id="ARBA00012513"/>
    </source>
</evidence>
<accession>A0A8J1U126</accession>
<keyword evidence="11" id="KW-1185">Reference proteome</keyword>
<dbReference type="PROSITE" id="PS00108">
    <property type="entry name" value="PROTEIN_KINASE_ST"/>
    <property type="match status" value="1"/>
</dbReference>
<evidence type="ECO:0000256" key="8">
    <source>
        <dbReference type="ARBA" id="ARBA00048679"/>
    </source>
</evidence>
<evidence type="ECO:0000256" key="4">
    <source>
        <dbReference type="ARBA" id="ARBA00022741"/>
    </source>
</evidence>
<dbReference type="GO" id="GO:0004674">
    <property type="term" value="F:protein serine/threonine kinase activity"/>
    <property type="evidence" value="ECO:0007669"/>
    <property type="project" value="UniProtKB-KW"/>
</dbReference>
<evidence type="ECO:0000256" key="6">
    <source>
        <dbReference type="ARBA" id="ARBA00022840"/>
    </source>
</evidence>
<reference evidence="10" key="1">
    <citation type="submission" date="2022-03" db="EMBL/GenBank/DDBJ databases">
        <authorList>
            <person name="Martin C."/>
        </authorList>
    </citation>
    <scope>NUCLEOTIDE SEQUENCE</scope>
</reference>
<dbReference type="SUPFAM" id="SSF56112">
    <property type="entry name" value="Protein kinase-like (PK-like)"/>
    <property type="match status" value="1"/>
</dbReference>
<dbReference type="SMART" id="SM00220">
    <property type="entry name" value="S_TKc"/>
    <property type="match status" value="1"/>
</dbReference>
<dbReference type="PROSITE" id="PS50011">
    <property type="entry name" value="PROTEIN_KINASE_DOM"/>
    <property type="match status" value="1"/>
</dbReference>
<keyword evidence="2" id="KW-0723">Serine/threonine-protein kinase</keyword>
<evidence type="ECO:0000256" key="3">
    <source>
        <dbReference type="ARBA" id="ARBA00022679"/>
    </source>
</evidence>
<dbReference type="AlphaFoldDB" id="A0A8J1U126"/>
<dbReference type="Pfam" id="PF00069">
    <property type="entry name" value="Pkinase"/>
    <property type="match status" value="1"/>
</dbReference>
<dbReference type="Pfam" id="PF23744">
    <property type="entry name" value="ARM_LRRK2"/>
    <property type="match status" value="1"/>
</dbReference>
<dbReference type="InterPro" id="IPR000719">
    <property type="entry name" value="Prot_kinase_dom"/>
</dbReference>
<proteinExistence type="predicted"/>
<dbReference type="InterPro" id="IPR011989">
    <property type="entry name" value="ARM-like"/>
</dbReference>
<keyword evidence="3" id="KW-0808">Transferase</keyword>
<evidence type="ECO:0000259" key="9">
    <source>
        <dbReference type="PROSITE" id="PS50011"/>
    </source>
</evidence>
<name>A0A8J1U126_OWEFU</name>
<dbReference type="EMBL" id="CAIIXF020000006">
    <property type="protein sequence ID" value="CAH1787301.1"/>
    <property type="molecule type" value="Genomic_DNA"/>
</dbReference>
<evidence type="ECO:0000256" key="2">
    <source>
        <dbReference type="ARBA" id="ARBA00022527"/>
    </source>
</evidence>
<dbReference type="PANTHER" id="PTHR24363:SF0">
    <property type="entry name" value="SERINE_THREONINE KINASE LIKE DOMAIN CONTAINING 1"/>
    <property type="match status" value="1"/>
</dbReference>
<comment type="catalytic activity">
    <reaction evidence="8">
        <text>L-seryl-[protein] + ATP = O-phospho-L-seryl-[protein] + ADP + H(+)</text>
        <dbReference type="Rhea" id="RHEA:17989"/>
        <dbReference type="Rhea" id="RHEA-COMP:9863"/>
        <dbReference type="Rhea" id="RHEA-COMP:11604"/>
        <dbReference type="ChEBI" id="CHEBI:15378"/>
        <dbReference type="ChEBI" id="CHEBI:29999"/>
        <dbReference type="ChEBI" id="CHEBI:30616"/>
        <dbReference type="ChEBI" id="CHEBI:83421"/>
        <dbReference type="ChEBI" id="CHEBI:456216"/>
        <dbReference type="EC" id="2.7.11.1"/>
    </reaction>
</comment>
<gene>
    <name evidence="10" type="ORF">OFUS_LOCUS13036</name>
</gene>